<reference evidence="1 2" key="1">
    <citation type="submission" date="2024-04" db="EMBL/GenBank/DDBJ databases">
        <title>Tritrichomonas musculus Genome.</title>
        <authorList>
            <person name="Alves-Ferreira E."/>
            <person name="Grigg M."/>
            <person name="Lorenzi H."/>
            <person name="Galac M."/>
        </authorList>
    </citation>
    <scope>NUCLEOTIDE SEQUENCE [LARGE SCALE GENOMIC DNA]</scope>
    <source>
        <strain evidence="1 2">EAF2021</strain>
    </source>
</reference>
<protein>
    <submittedName>
        <fullName evidence="1">Uncharacterized protein</fullName>
    </submittedName>
</protein>
<accession>A0ABR2IQ20</accession>
<name>A0ABR2IQ20_9EUKA</name>
<dbReference type="EMBL" id="JAPFFF010000015">
    <property type="protein sequence ID" value="KAK8866748.1"/>
    <property type="molecule type" value="Genomic_DNA"/>
</dbReference>
<evidence type="ECO:0000313" key="2">
    <source>
        <dbReference type="Proteomes" id="UP001470230"/>
    </source>
</evidence>
<sequence>MKASYKQITKQLKQVLLEKQKKLPDNFFDILYSECTTPSRIFEVFKNFVYSILVNKSDIDKSAAIDCIFCSVQESPYLLDSLLSALYLWNLTPCDSFTTFHNYLNEELTKKDWSKLNQPSIVKDSKEVDQKEKEGINNKLAPINQCIFEIVFSHTPIEPLSKSQFIDINIDSTLDYLSTKSLNNFADALIIRFAKHPNEIFKRLENRKFIAYDFENKLAISIFRSRDISDIGDHLDEKVVIDSRFQHLNIDSIIFLILKRTFTFNNSNPKIKYNVVDFIPKIKEIFDQLNIKKQKDSFFPYFSLLILPNADYFDDIFIKQVIECPIFPSSNPYFPIRLFKNSEKCKKYITIKVLFDIYKKSGVDDFADFENSFNDAYQNIIVPTDGNENNDNNAEEYRIEMVLKTIFSSYSNLNNDEIEKLNNDEIEKLNKANIFISHVFLWFISNKEEITPLVMHRSIASFINQYYEAVCALTLQAIHSMDQKIIGLFLDLRTLSAIFDQIFSNLYQSYNLEDDDGENNQSICNVPNIDSKLALKVIYEISILCYEDDAVVSFWNENVPFIIDMIMRNHPLTADLFQFLHDFLENGNERIVNQILSVFIDDFDLHDDCEGDRTMQFLSQFVNIH</sequence>
<proteinExistence type="predicted"/>
<dbReference type="Proteomes" id="UP001470230">
    <property type="component" value="Unassembled WGS sequence"/>
</dbReference>
<organism evidence="1 2">
    <name type="scientific">Tritrichomonas musculus</name>
    <dbReference type="NCBI Taxonomy" id="1915356"/>
    <lineage>
        <taxon>Eukaryota</taxon>
        <taxon>Metamonada</taxon>
        <taxon>Parabasalia</taxon>
        <taxon>Tritrichomonadida</taxon>
        <taxon>Tritrichomonadidae</taxon>
        <taxon>Tritrichomonas</taxon>
    </lineage>
</organism>
<keyword evidence="2" id="KW-1185">Reference proteome</keyword>
<gene>
    <name evidence="1" type="ORF">M9Y10_009716</name>
</gene>
<evidence type="ECO:0000313" key="1">
    <source>
        <dbReference type="EMBL" id="KAK8866748.1"/>
    </source>
</evidence>
<comment type="caution">
    <text evidence="1">The sequence shown here is derived from an EMBL/GenBank/DDBJ whole genome shotgun (WGS) entry which is preliminary data.</text>
</comment>